<dbReference type="Proteomes" id="UP000839852">
    <property type="component" value="Unassembled WGS sequence"/>
</dbReference>
<name>A0A344R1Z7_SALER</name>
<keyword evidence="1" id="KW-0732">Signal</keyword>
<protein>
    <recommendedName>
        <fullName evidence="3">Phage virulence factor</fullName>
    </recommendedName>
</protein>
<feature type="signal peptide" evidence="1">
    <location>
        <begin position="1"/>
        <end position="24"/>
    </location>
</feature>
<accession>A0A344R1Z7</accession>
<sequence>MKHVKTKILIVSLAAAVFSASAMAGKPGPKPPGLDLEKECAKYKPPGQLWFPPPFPYNIICFQR</sequence>
<accession>A0A3W1EEK6</accession>
<evidence type="ECO:0000313" key="2">
    <source>
        <dbReference type="EMBL" id="ECE6358727.1"/>
    </source>
</evidence>
<evidence type="ECO:0000256" key="1">
    <source>
        <dbReference type="SAM" id="SignalP"/>
    </source>
</evidence>
<reference evidence="2" key="1">
    <citation type="submission" date="2018-06" db="EMBL/GenBank/DDBJ databases">
        <authorList>
            <person name="Ashton P.M."/>
            <person name="Dallman T."/>
            <person name="Nair S."/>
            <person name="De Pinna E."/>
            <person name="Peters T."/>
            <person name="Grant K."/>
        </authorList>
    </citation>
    <scope>NUCLEOTIDE SEQUENCE [LARGE SCALE GENOMIC DNA]</scope>
    <source>
        <strain evidence="2">319688</strain>
    </source>
</reference>
<dbReference type="EMBL" id="AAIIOQ010000002">
    <property type="protein sequence ID" value="ECE6358727.1"/>
    <property type="molecule type" value="Genomic_DNA"/>
</dbReference>
<feature type="chain" id="PRO_5030063423" description="Phage virulence factor" evidence="1">
    <location>
        <begin position="25"/>
        <end position="64"/>
    </location>
</feature>
<comment type="caution">
    <text evidence="2">The sequence shown here is derived from an EMBL/GenBank/DDBJ whole genome shotgun (WGS) entry which is preliminary data.</text>
</comment>
<dbReference type="AlphaFoldDB" id="A0A344R1Z7"/>
<proteinExistence type="predicted"/>
<gene>
    <name evidence="2" type="ORF">DPA05_03215</name>
</gene>
<organism evidence="2">
    <name type="scientific">Salmonella enterica subsp. salamae</name>
    <dbReference type="NCBI Taxonomy" id="59202"/>
    <lineage>
        <taxon>Bacteria</taxon>
        <taxon>Pseudomonadati</taxon>
        <taxon>Pseudomonadota</taxon>
        <taxon>Gammaproteobacteria</taxon>
        <taxon>Enterobacterales</taxon>
        <taxon>Enterobacteriaceae</taxon>
        <taxon>Salmonella</taxon>
    </lineage>
</organism>
<evidence type="ECO:0008006" key="3">
    <source>
        <dbReference type="Google" id="ProtNLM"/>
    </source>
</evidence>